<dbReference type="InterPro" id="IPR044924">
    <property type="entry name" value="HAD-SF_hydro_IA_REG-2-like_cap"/>
</dbReference>
<evidence type="ECO:0000313" key="1">
    <source>
        <dbReference type="EMBL" id="CAL1707492.1"/>
    </source>
</evidence>
<dbReference type="SFLD" id="SFLDS00003">
    <property type="entry name" value="Haloacid_Dehalogenase"/>
    <property type="match status" value="1"/>
</dbReference>
<dbReference type="Pfam" id="PF00702">
    <property type="entry name" value="Hydrolase"/>
    <property type="match status" value="1"/>
</dbReference>
<name>A0ABP1DI16_9APHY</name>
<gene>
    <name evidence="1" type="ORF">GFSPODELE1_LOCUS6399</name>
</gene>
<protein>
    <recommendedName>
        <fullName evidence="3">HAD hydrolase subfamily IA REG-2-like protein</fullName>
    </recommendedName>
</protein>
<dbReference type="InterPro" id="IPR006439">
    <property type="entry name" value="HAD-SF_hydro_IA"/>
</dbReference>
<keyword evidence="2" id="KW-1185">Reference proteome</keyword>
<proteinExistence type="predicted"/>
<dbReference type="InterPro" id="IPR036412">
    <property type="entry name" value="HAD-like_sf"/>
</dbReference>
<dbReference type="InterPro" id="IPR023214">
    <property type="entry name" value="HAD_sf"/>
</dbReference>
<organism evidence="1 2">
    <name type="scientific">Somion occarium</name>
    <dbReference type="NCBI Taxonomy" id="3059160"/>
    <lineage>
        <taxon>Eukaryota</taxon>
        <taxon>Fungi</taxon>
        <taxon>Dikarya</taxon>
        <taxon>Basidiomycota</taxon>
        <taxon>Agaricomycotina</taxon>
        <taxon>Agaricomycetes</taxon>
        <taxon>Polyporales</taxon>
        <taxon>Cerrenaceae</taxon>
        <taxon>Somion</taxon>
    </lineage>
</organism>
<reference evidence="2" key="1">
    <citation type="submission" date="2024-04" db="EMBL/GenBank/DDBJ databases">
        <authorList>
            <person name="Shaw F."/>
            <person name="Minotto A."/>
        </authorList>
    </citation>
    <scope>NUCLEOTIDE SEQUENCE [LARGE SCALE GENOMIC DNA]</scope>
</reference>
<dbReference type="Gene3D" id="3.40.50.1000">
    <property type="entry name" value="HAD superfamily/HAD-like"/>
    <property type="match status" value="1"/>
</dbReference>
<dbReference type="InterPro" id="IPR051828">
    <property type="entry name" value="HAD-like_hydrolase_domain"/>
</dbReference>
<dbReference type="EMBL" id="OZ037947">
    <property type="protein sequence ID" value="CAL1707492.1"/>
    <property type="molecule type" value="Genomic_DNA"/>
</dbReference>
<evidence type="ECO:0000313" key="2">
    <source>
        <dbReference type="Proteomes" id="UP001497453"/>
    </source>
</evidence>
<sequence>MIRLVTFDALHTLVTPRLPIYVQYSQIFEPYLGVLEPEALKRSFKTALKQLQAEKPVYQSGAPEWWGEVIKRTAVDAGAETHVVDKSLDRMVPQLLRRFSSKEGYKLFDDSLACLHQLKNLSVKTGLVSNTDKRMLAVLDDLGITTYLDPILISEVEGLEKPSAEIYARACSRASVKRNETLHVGDELQADFHGARKAGLQALLLRRPGPEGEGEMKEPDEELQGVEVAGSLLDVVGRVLRSMSD</sequence>
<dbReference type="PRINTS" id="PR00413">
    <property type="entry name" value="HADHALOGNASE"/>
</dbReference>
<dbReference type="Gene3D" id="1.10.150.720">
    <property type="entry name" value="Haloacid dehalogenase-like hydrolase"/>
    <property type="match status" value="1"/>
</dbReference>
<dbReference type="SFLD" id="SFLDG01129">
    <property type="entry name" value="C1.5:_HAD__Beta-PGM__Phosphata"/>
    <property type="match status" value="1"/>
</dbReference>
<evidence type="ECO:0008006" key="3">
    <source>
        <dbReference type="Google" id="ProtNLM"/>
    </source>
</evidence>
<dbReference type="SUPFAM" id="SSF56784">
    <property type="entry name" value="HAD-like"/>
    <property type="match status" value="1"/>
</dbReference>
<accession>A0ABP1DI16</accession>
<dbReference type="Proteomes" id="UP001497453">
    <property type="component" value="Chromosome 4"/>
</dbReference>
<dbReference type="PANTHER" id="PTHR46191">
    <property type="match status" value="1"/>
</dbReference>
<dbReference type="PANTHER" id="PTHR46191:SF2">
    <property type="entry name" value="HALOACID DEHALOGENASE-LIKE HYDROLASE DOMAIN-CONTAINING PROTEIN 3"/>
    <property type="match status" value="1"/>
</dbReference>
<dbReference type="NCBIfam" id="TIGR01549">
    <property type="entry name" value="HAD-SF-IA-v1"/>
    <property type="match status" value="1"/>
</dbReference>